<evidence type="ECO:0000256" key="2">
    <source>
        <dbReference type="ARBA" id="ARBA00022771"/>
    </source>
</evidence>
<dbReference type="SUPFAM" id="SSF57850">
    <property type="entry name" value="RING/U-box"/>
    <property type="match status" value="1"/>
</dbReference>
<keyword evidence="2 4" id="KW-0863">Zinc-finger</keyword>
<keyword evidence="8" id="KW-1185">Reference proteome</keyword>
<evidence type="ECO:0000313" key="7">
    <source>
        <dbReference type="EMBL" id="ETO32960.1"/>
    </source>
</evidence>
<feature type="domain" description="ZZ-type" evidence="6">
    <location>
        <begin position="9"/>
        <end position="61"/>
    </location>
</feature>
<dbReference type="PANTHER" id="PTHR20930:SF0">
    <property type="entry name" value="PROTEIN ILRUN"/>
    <property type="match status" value="1"/>
</dbReference>
<dbReference type="PROSITE" id="PS50135">
    <property type="entry name" value="ZF_ZZ_2"/>
    <property type="match status" value="1"/>
</dbReference>
<name>X6P350_RETFI</name>
<feature type="compositionally biased region" description="Acidic residues" evidence="5">
    <location>
        <begin position="426"/>
        <end position="435"/>
    </location>
</feature>
<dbReference type="PANTHER" id="PTHR20930">
    <property type="entry name" value="OVARIAN CARCINOMA ANTIGEN CA125-RELATED"/>
    <property type="match status" value="1"/>
</dbReference>
<dbReference type="SMART" id="SM00291">
    <property type="entry name" value="ZnF_ZZ"/>
    <property type="match status" value="1"/>
</dbReference>
<evidence type="ECO:0000259" key="6">
    <source>
        <dbReference type="PROSITE" id="PS50135"/>
    </source>
</evidence>
<dbReference type="GO" id="GO:0008270">
    <property type="term" value="F:zinc ion binding"/>
    <property type="evidence" value="ECO:0007669"/>
    <property type="project" value="UniProtKB-KW"/>
</dbReference>
<evidence type="ECO:0000256" key="5">
    <source>
        <dbReference type="SAM" id="MobiDB-lite"/>
    </source>
</evidence>
<dbReference type="CDD" id="cd02340">
    <property type="entry name" value="ZZ_NBR1_like"/>
    <property type="match status" value="1"/>
</dbReference>
<feature type="region of interest" description="Disordered" evidence="5">
    <location>
        <begin position="79"/>
        <end position="98"/>
    </location>
</feature>
<dbReference type="Proteomes" id="UP000023152">
    <property type="component" value="Unassembled WGS sequence"/>
</dbReference>
<comment type="caution">
    <text evidence="7">The sequence shown here is derived from an EMBL/GenBank/DDBJ whole genome shotgun (WGS) entry which is preliminary data.</text>
</comment>
<feature type="compositionally biased region" description="Basic and acidic residues" evidence="5">
    <location>
        <begin position="554"/>
        <end position="579"/>
    </location>
</feature>
<feature type="compositionally biased region" description="Acidic residues" evidence="5">
    <location>
        <begin position="580"/>
        <end position="601"/>
    </location>
</feature>
<dbReference type="EMBL" id="ASPP01003797">
    <property type="protein sequence ID" value="ETO32960.1"/>
    <property type="molecule type" value="Genomic_DNA"/>
</dbReference>
<proteinExistence type="predicted"/>
<evidence type="ECO:0000313" key="8">
    <source>
        <dbReference type="Proteomes" id="UP000023152"/>
    </source>
</evidence>
<feature type="compositionally biased region" description="Polar residues" evidence="5">
    <location>
        <begin position="520"/>
        <end position="549"/>
    </location>
</feature>
<dbReference type="Pfam" id="PF00569">
    <property type="entry name" value="ZZ"/>
    <property type="match status" value="1"/>
</dbReference>
<feature type="region of interest" description="Disordered" evidence="5">
    <location>
        <begin position="517"/>
        <end position="601"/>
    </location>
</feature>
<dbReference type="InterPro" id="IPR000433">
    <property type="entry name" value="Znf_ZZ"/>
</dbReference>
<keyword evidence="3" id="KW-0862">Zinc</keyword>
<evidence type="ECO:0000256" key="3">
    <source>
        <dbReference type="ARBA" id="ARBA00022833"/>
    </source>
</evidence>
<feature type="compositionally biased region" description="Basic and acidic residues" evidence="5">
    <location>
        <begin position="415"/>
        <end position="425"/>
    </location>
</feature>
<dbReference type="Gene3D" id="3.30.60.90">
    <property type="match status" value="1"/>
</dbReference>
<accession>X6P350</accession>
<dbReference type="AlphaFoldDB" id="X6P350"/>
<gene>
    <name evidence="7" type="ORF">RFI_04147</name>
</gene>
<evidence type="ECO:0000256" key="4">
    <source>
        <dbReference type="PROSITE-ProRule" id="PRU00228"/>
    </source>
</evidence>
<organism evidence="7 8">
    <name type="scientific">Reticulomyxa filosa</name>
    <dbReference type="NCBI Taxonomy" id="46433"/>
    <lineage>
        <taxon>Eukaryota</taxon>
        <taxon>Sar</taxon>
        <taxon>Rhizaria</taxon>
        <taxon>Retaria</taxon>
        <taxon>Foraminifera</taxon>
        <taxon>Monothalamids</taxon>
        <taxon>Reticulomyxidae</taxon>
        <taxon>Reticulomyxa</taxon>
    </lineage>
</organism>
<reference evidence="7 8" key="1">
    <citation type="journal article" date="2013" name="Curr. Biol.">
        <title>The Genome of the Foraminiferan Reticulomyxa filosa.</title>
        <authorList>
            <person name="Glockner G."/>
            <person name="Hulsmann N."/>
            <person name="Schleicher M."/>
            <person name="Noegel A.A."/>
            <person name="Eichinger L."/>
            <person name="Gallinger C."/>
            <person name="Pawlowski J."/>
            <person name="Sierra R."/>
            <person name="Euteneuer U."/>
            <person name="Pillet L."/>
            <person name="Moustafa A."/>
            <person name="Platzer M."/>
            <person name="Groth M."/>
            <person name="Szafranski K."/>
            <person name="Schliwa M."/>
        </authorList>
    </citation>
    <scope>NUCLEOTIDE SEQUENCE [LARGE SCALE GENOMIC DNA]</scope>
</reference>
<feature type="region of interest" description="Disordered" evidence="5">
    <location>
        <begin position="415"/>
        <end position="442"/>
    </location>
</feature>
<sequence>EHNGGQGVHLNVKCDMCGACPIRGIRYKCSVCENYDLCEGCEASGKHHVTHPMVKITRPLCQRTMGRCHFAGLQEITGRRHRGIEKQKDGEQEKDKDKEKRKKWKCAAKASKCRKDKKDKEKKWAKCQQKLLCKLEKINAKLNDDCKTETEQPTVQIPCICGSVLIKTTAMEAYGRRQVVCDWCDKDCSRDAFIYHALKTRQNILKVLIRKNGTTQKPQHEEVSAPVSVPEPVQAPKDPFEDFEFKNEARTHVEMGFTDRDRIMSLLISKKGNLVQVLSELLPQQGFFLNSQETVSCVDVGFLSCQLWVTKFFNIVRIEQSKGKRKSKSQIRHFIISQGNNLYKFYLLQQFLTNNYHGKKEPCFHNKVTLSFVGRQIAELPCQSKKAFAFSCNNFKSCICEHELIYVIPLADGNDKNDEKENEEKPGDEEEENDDLGNNHKYFNTARSNLTEASIKVEETKFTIKMNTNTPPKNKATESIDKTFQFGSKLISNKKMFGAFPSAFFFFVFKKKKKEKQSENGKLSSERNGASVNPFSKSGKQLKEMSNSKAGPVLKREAEVSSAKKKEEKKRLATKKKTEEEEEENKAEMLGDESNEEDMDH</sequence>
<dbReference type="OrthoDB" id="2122982at2759"/>
<keyword evidence="1" id="KW-0479">Metal-binding</keyword>
<feature type="non-terminal residue" evidence="7">
    <location>
        <position position="601"/>
    </location>
</feature>
<feature type="non-terminal residue" evidence="7">
    <location>
        <position position="1"/>
    </location>
</feature>
<feature type="compositionally biased region" description="Basic and acidic residues" evidence="5">
    <location>
        <begin position="84"/>
        <end position="98"/>
    </location>
</feature>
<protein>
    <recommendedName>
        <fullName evidence="6">ZZ-type domain-containing protein</fullName>
    </recommendedName>
</protein>
<dbReference type="PROSITE" id="PS01357">
    <property type="entry name" value="ZF_ZZ_1"/>
    <property type="match status" value="1"/>
</dbReference>
<dbReference type="InterPro" id="IPR043145">
    <property type="entry name" value="Znf_ZZ_sf"/>
</dbReference>
<evidence type="ECO:0000256" key="1">
    <source>
        <dbReference type="ARBA" id="ARBA00022723"/>
    </source>
</evidence>